<dbReference type="FunFam" id="1.10.8.430:FF:000003">
    <property type="entry name" value="Probable disease resistance protein At5g66910"/>
    <property type="match status" value="1"/>
</dbReference>
<dbReference type="Pfam" id="PF23247">
    <property type="entry name" value="LRR_RPS2"/>
    <property type="match status" value="1"/>
</dbReference>
<dbReference type="GO" id="GO:0005524">
    <property type="term" value="F:ATP binding"/>
    <property type="evidence" value="ECO:0007669"/>
    <property type="project" value="UniProtKB-KW"/>
</dbReference>
<dbReference type="GO" id="GO:0043531">
    <property type="term" value="F:ADP binding"/>
    <property type="evidence" value="ECO:0007669"/>
    <property type="project" value="InterPro"/>
</dbReference>
<dbReference type="InterPro" id="IPR058922">
    <property type="entry name" value="WHD_DRP"/>
</dbReference>
<feature type="domain" description="AAA+ ATPase" evidence="7">
    <location>
        <begin position="169"/>
        <end position="311"/>
    </location>
</feature>
<sequence length="887" mass="102504">MDCVRPILEVATCLWDCTAKRVAYIRELEENLNSLKSLTEELSNLSKDVMVSVEREEELQQSRRTHEVDGWLRAVQVMEAEVEEILQNGRQEIQQKCLGTCPKNCRSSYRLGKIVSRKIDAVTELKGKGHFDFVAHRLPCAPVDERPMGKTVGLDLMFEKVRRCLEDEQVRSIGLYGIGGVGKTTLLRKINNEYFGKRNDFDVVIWIVVSKPISIEKIQEVILKKLSTPEHIWKSSSKEEKTAEIFKLLKAKNFVILLDDMWERLDLLEVGIPHLSDQTKSRVVLTTRSERVCDEMEVHKRMRVECLTPCEAFSLFCDKVGENILNSHPDIKRLAKIVVEECKGLPLALIVIGRSMASRKTPREWEQALQVLKSYPAEFSGMGDQVFPILKFSYDHLDNDTIKSCFLYCSIFPEDHEILNEDLIDLWIGEGFLNKFVDIHKAHNQGDEIIRSLKLACLLEGDVSGDTCKMHDVIRDMALWLSCELSCESREEKHKSFVLEDVELIEAYEIVKWKEAQRISLWHSNIKEGLSLSPCFLNLQTLILRKSNMKSLPIGFFQFTPVIRVLDLSENEELMELPLEICRLESLEYLNLSLTSIKMMPIELKNLTKLRCLILNYVMGLREIPSNVLSCLQNLQMFSMQHRISLDIVTYDEVGVLQELEYLQYLSWIRISLLTLPAIQKYLTSLMLQKCVRHLVVWRCPGLKVVELPLSALQRLTVLQFYSCNDLERVKINMGLSRGHISNSNFHNLVRVDIIGCRFLDLTWLIYAPSLEFLSVHHSHKMEEIIRSDECADSEIEQQNLSIFSRLVELRMFDLPNLKSIYKQALPFPSLKKIYAVGCRNLRKLPLNSNSATNTSIIIVGDSSWWEELEWEDDNLKRTFTSYFKKL</sequence>
<dbReference type="SUPFAM" id="SSF52058">
    <property type="entry name" value="L domain-like"/>
    <property type="match status" value="1"/>
</dbReference>
<dbReference type="InterPro" id="IPR003593">
    <property type="entry name" value="AAA+_ATPase"/>
</dbReference>
<dbReference type="Pfam" id="PF00931">
    <property type="entry name" value="NB-ARC"/>
    <property type="match status" value="1"/>
</dbReference>
<dbReference type="Pfam" id="PF13855">
    <property type="entry name" value="LRR_8"/>
    <property type="match status" value="1"/>
</dbReference>
<evidence type="ECO:0000256" key="4">
    <source>
        <dbReference type="ARBA" id="ARBA00022741"/>
    </source>
</evidence>
<dbReference type="InterPro" id="IPR036388">
    <property type="entry name" value="WH-like_DNA-bd_sf"/>
</dbReference>
<dbReference type="AlphaFoldDB" id="A0AA38ZN88"/>
<evidence type="ECO:0000313" key="9">
    <source>
        <dbReference type="Proteomes" id="UP001168098"/>
    </source>
</evidence>
<protein>
    <recommendedName>
        <fullName evidence="7">AAA+ ATPase domain-containing protein</fullName>
    </recommendedName>
</protein>
<evidence type="ECO:0000256" key="2">
    <source>
        <dbReference type="ARBA" id="ARBA00022614"/>
    </source>
</evidence>
<dbReference type="InterPro" id="IPR050905">
    <property type="entry name" value="Plant_NBS-LRR"/>
</dbReference>
<evidence type="ECO:0000256" key="1">
    <source>
        <dbReference type="ARBA" id="ARBA00008894"/>
    </source>
</evidence>
<evidence type="ECO:0000256" key="6">
    <source>
        <dbReference type="ARBA" id="ARBA00022840"/>
    </source>
</evidence>
<dbReference type="InterPro" id="IPR042197">
    <property type="entry name" value="Apaf_helical"/>
</dbReference>
<dbReference type="InterPro" id="IPR002182">
    <property type="entry name" value="NB-ARC"/>
</dbReference>
<evidence type="ECO:0000259" key="7">
    <source>
        <dbReference type="SMART" id="SM00382"/>
    </source>
</evidence>
<keyword evidence="2" id="KW-0433">Leucine-rich repeat</keyword>
<keyword evidence="9" id="KW-1185">Reference proteome</keyword>
<dbReference type="Gene3D" id="1.10.8.430">
    <property type="entry name" value="Helical domain of apoptotic protease-activating factors"/>
    <property type="match status" value="1"/>
</dbReference>
<dbReference type="SMART" id="SM00382">
    <property type="entry name" value="AAA"/>
    <property type="match status" value="1"/>
</dbReference>
<dbReference type="InterPro" id="IPR001611">
    <property type="entry name" value="Leu-rich_rpt"/>
</dbReference>
<dbReference type="FunFam" id="3.40.50.300:FF:001091">
    <property type="entry name" value="Probable disease resistance protein At1g61300"/>
    <property type="match status" value="1"/>
</dbReference>
<dbReference type="Gene3D" id="3.80.10.10">
    <property type="entry name" value="Ribonuclease Inhibitor"/>
    <property type="match status" value="2"/>
</dbReference>
<dbReference type="Pfam" id="PF23559">
    <property type="entry name" value="WHD_DRP"/>
    <property type="match status" value="1"/>
</dbReference>
<dbReference type="InterPro" id="IPR057135">
    <property type="entry name" value="At4g27190-like_LRR"/>
</dbReference>
<keyword evidence="5" id="KW-0611">Plant defense</keyword>
<keyword evidence="4" id="KW-0547">Nucleotide-binding</keyword>
<dbReference type="FunFam" id="1.10.10.10:FF:000322">
    <property type="entry name" value="Probable disease resistance protein At1g63360"/>
    <property type="match status" value="1"/>
</dbReference>
<comment type="caution">
    <text evidence="8">The sequence shown here is derived from an EMBL/GenBank/DDBJ whole genome shotgun (WGS) entry which is preliminary data.</text>
</comment>
<evidence type="ECO:0000256" key="3">
    <source>
        <dbReference type="ARBA" id="ARBA00022737"/>
    </source>
</evidence>
<dbReference type="InterPro" id="IPR027417">
    <property type="entry name" value="P-loop_NTPase"/>
</dbReference>
<gene>
    <name evidence="8" type="ORF">PVL29_011342</name>
</gene>
<dbReference type="Proteomes" id="UP001168098">
    <property type="component" value="Unassembled WGS sequence"/>
</dbReference>
<evidence type="ECO:0000313" key="8">
    <source>
        <dbReference type="EMBL" id="KAJ9692226.1"/>
    </source>
</evidence>
<accession>A0AA38ZN88</accession>
<keyword evidence="3" id="KW-0677">Repeat</keyword>
<proteinExistence type="inferred from homology"/>
<dbReference type="GO" id="GO:0006952">
    <property type="term" value="P:defense response"/>
    <property type="evidence" value="ECO:0007669"/>
    <property type="project" value="UniProtKB-KW"/>
</dbReference>
<dbReference type="InterPro" id="IPR032675">
    <property type="entry name" value="LRR_dom_sf"/>
</dbReference>
<dbReference type="PANTHER" id="PTHR33463">
    <property type="entry name" value="NB-ARC DOMAIN-CONTAINING PROTEIN-RELATED"/>
    <property type="match status" value="1"/>
</dbReference>
<organism evidence="8 9">
    <name type="scientific">Vitis rotundifolia</name>
    <name type="common">Muscadine grape</name>
    <dbReference type="NCBI Taxonomy" id="103349"/>
    <lineage>
        <taxon>Eukaryota</taxon>
        <taxon>Viridiplantae</taxon>
        <taxon>Streptophyta</taxon>
        <taxon>Embryophyta</taxon>
        <taxon>Tracheophyta</taxon>
        <taxon>Spermatophyta</taxon>
        <taxon>Magnoliopsida</taxon>
        <taxon>eudicotyledons</taxon>
        <taxon>Gunneridae</taxon>
        <taxon>Pentapetalae</taxon>
        <taxon>rosids</taxon>
        <taxon>Vitales</taxon>
        <taxon>Vitaceae</taxon>
        <taxon>Viteae</taxon>
        <taxon>Vitis</taxon>
    </lineage>
</organism>
<dbReference type="Gene3D" id="1.10.10.10">
    <property type="entry name" value="Winged helix-like DNA-binding domain superfamily/Winged helix DNA-binding domain"/>
    <property type="match status" value="1"/>
</dbReference>
<comment type="similarity">
    <text evidence="1">Belongs to the disease resistance NB-LRR family.</text>
</comment>
<dbReference type="PRINTS" id="PR00364">
    <property type="entry name" value="DISEASERSIST"/>
</dbReference>
<dbReference type="Gene3D" id="3.40.50.300">
    <property type="entry name" value="P-loop containing nucleotide triphosphate hydrolases"/>
    <property type="match status" value="1"/>
</dbReference>
<dbReference type="PANTHER" id="PTHR33463:SF220">
    <property type="entry name" value="NB-ARC DOMAIN-CONTAINING PROTEIN"/>
    <property type="match status" value="1"/>
</dbReference>
<dbReference type="EMBL" id="JARBHA010000009">
    <property type="protein sequence ID" value="KAJ9692226.1"/>
    <property type="molecule type" value="Genomic_DNA"/>
</dbReference>
<name>A0AA38ZN88_VITRO</name>
<dbReference type="SUPFAM" id="SSF52540">
    <property type="entry name" value="P-loop containing nucleoside triphosphate hydrolases"/>
    <property type="match status" value="1"/>
</dbReference>
<dbReference type="CDD" id="cd00009">
    <property type="entry name" value="AAA"/>
    <property type="match status" value="1"/>
</dbReference>
<evidence type="ECO:0000256" key="5">
    <source>
        <dbReference type="ARBA" id="ARBA00022821"/>
    </source>
</evidence>
<reference evidence="8 9" key="1">
    <citation type="journal article" date="2023" name="BMC Biotechnol.">
        <title>Vitis rotundifolia cv Carlos genome sequencing.</title>
        <authorList>
            <person name="Huff M."/>
            <person name="Hulse-Kemp A."/>
            <person name="Scheffler B."/>
            <person name="Youngblood R."/>
            <person name="Simpson S."/>
            <person name="Babiker E."/>
            <person name="Staton M."/>
        </authorList>
    </citation>
    <scope>NUCLEOTIDE SEQUENCE [LARGE SCALE GENOMIC DNA]</scope>
    <source>
        <tissue evidence="8">Leaf</tissue>
    </source>
</reference>
<keyword evidence="6" id="KW-0067">ATP-binding</keyword>